<dbReference type="AlphaFoldDB" id="Q24NQ5"/>
<dbReference type="EMBL" id="AP008230">
    <property type="protein sequence ID" value="BAE86337.1"/>
    <property type="molecule type" value="Genomic_DNA"/>
</dbReference>
<reference evidence="1 2" key="1">
    <citation type="journal article" date="2006" name="J. Bacteriol.">
        <title>Complete genome sequence of the dehalorespiring bacterium Desulfitobacterium hafniense Y51 and comparison with Dehalococcoides ethenogenes 195.</title>
        <authorList>
            <person name="Nonaka H."/>
            <person name="Keresztes G."/>
            <person name="Shinoda Y."/>
            <person name="Ikenaga Y."/>
            <person name="Abe M."/>
            <person name="Naito K."/>
            <person name="Inatomi K."/>
            <person name="Furukawa K."/>
            <person name="Inui M."/>
            <person name="Yukawa H."/>
        </authorList>
    </citation>
    <scope>NUCLEOTIDE SEQUENCE [LARGE SCALE GENOMIC DNA]</scope>
    <source>
        <strain evidence="1 2">Y51</strain>
    </source>
</reference>
<dbReference type="eggNOG" id="ENOG50304GB">
    <property type="taxonomic scope" value="Bacteria"/>
</dbReference>
<accession>Q24NQ5</accession>
<name>Q24NQ5_DESHY</name>
<dbReference type="KEGG" id="dsy:DSY4548"/>
<dbReference type="Proteomes" id="UP000001946">
    <property type="component" value="Chromosome"/>
</dbReference>
<protein>
    <submittedName>
        <fullName evidence="1">Uncharacterized protein</fullName>
    </submittedName>
</protein>
<evidence type="ECO:0000313" key="1">
    <source>
        <dbReference type="EMBL" id="BAE86337.1"/>
    </source>
</evidence>
<gene>
    <name evidence="1" type="ordered locus">DSY4548</name>
</gene>
<organism evidence="1 2">
    <name type="scientific">Desulfitobacterium hafniense (strain Y51)</name>
    <dbReference type="NCBI Taxonomy" id="138119"/>
    <lineage>
        <taxon>Bacteria</taxon>
        <taxon>Bacillati</taxon>
        <taxon>Bacillota</taxon>
        <taxon>Clostridia</taxon>
        <taxon>Eubacteriales</taxon>
        <taxon>Desulfitobacteriaceae</taxon>
        <taxon>Desulfitobacterium</taxon>
    </lineage>
</organism>
<dbReference type="STRING" id="138119.DSY4548"/>
<keyword evidence="2" id="KW-1185">Reference proteome</keyword>
<sequence>MLFCFTFSLYWKLEDEMKKNPYEFHGKPYVTACVGINGGTNDDYIRTGFHESVRAIVERIKETKYEDVLVYPLIFCARHSVELGLKIILRRLLTIHAIKDKNDVRNELYDSVLKKAHTHNIQTLNEQILEYITVDERLEIEYQPIIEYLEDYNIDPEGDAFRYTTNASFTPHMESKNITHISLDVFTDNYYSLYEMLDNFSYFISDIIKEYKQGIFTKKLSRRKISEISLLIGDIKDWKTSKDMIKKKYNIGSKELTDAVNIIKSHREFSMNIGKEIKFHNISCAALEAYKEYQIDASKLMHNQKVKDPLGLEYEEIVQDEDELKKLEDNFLSIISYDDLIFFIACIEIIKTNLYSEQLDSKYEELFEAYHNCSESALYKLGGGRLHGYLIAGLKRCGQMTYCNKLI</sequence>
<evidence type="ECO:0000313" key="2">
    <source>
        <dbReference type="Proteomes" id="UP000001946"/>
    </source>
</evidence>
<dbReference type="HOGENOM" id="CLU_675654_0_0_9"/>
<proteinExistence type="predicted"/>